<sequence>MLQQAPPKTAEDPRFLALGWHVEGGVLVLDDHVEALFMPAPLASRVHHVLAVHMLAGPAIAYPDHWALLTGPDVRELPEDGVFGAVRTSHPGDRVPLPPLDGADWVTGPTDPPSWQTVVSATRRAAAR</sequence>
<feature type="region of interest" description="Disordered" evidence="1">
    <location>
        <begin position="88"/>
        <end position="128"/>
    </location>
</feature>
<gene>
    <name evidence="2" type="ORF">GCM10010470_57110</name>
</gene>
<evidence type="ECO:0000313" key="3">
    <source>
        <dbReference type="Proteomes" id="UP001500979"/>
    </source>
</evidence>
<reference evidence="2 3" key="1">
    <citation type="journal article" date="2019" name="Int. J. Syst. Evol. Microbiol.">
        <title>The Global Catalogue of Microorganisms (GCM) 10K type strain sequencing project: providing services to taxonomists for standard genome sequencing and annotation.</title>
        <authorList>
            <consortium name="The Broad Institute Genomics Platform"/>
            <consortium name="The Broad Institute Genome Sequencing Center for Infectious Disease"/>
            <person name="Wu L."/>
            <person name="Ma J."/>
        </authorList>
    </citation>
    <scope>NUCLEOTIDE SEQUENCE [LARGE SCALE GENOMIC DNA]</scope>
    <source>
        <strain evidence="2 3">JCM 9383</strain>
    </source>
</reference>
<dbReference type="RefSeq" id="WP_344684975.1">
    <property type="nucleotide sequence ID" value="NZ_BAAAUX010000027.1"/>
</dbReference>
<proteinExistence type="predicted"/>
<dbReference type="EMBL" id="BAAAUX010000027">
    <property type="protein sequence ID" value="GAA2814220.1"/>
    <property type="molecule type" value="Genomic_DNA"/>
</dbReference>
<evidence type="ECO:0000256" key="1">
    <source>
        <dbReference type="SAM" id="MobiDB-lite"/>
    </source>
</evidence>
<organism evidence="2 3">
    <name type="scientific">Saccharopolyspora taberi</name>
    <dbReference type="NCBI Taxonomy" id="60895"/>
    <lineage>
        <taxon>Bacteria</taxon>
        <taxon>Bacillati</taxon>
        <taxon>Actinomycetota</taxon>
        <taxon>Actinomycetes</taxon>
        <taxon>Pseudonocardiales</taxon>
        <taxon>Pseudonocardiaceae</taxon>
        <taxon>Saccharopolyspora</taxon>
    </lineage>
</organism>
<protein>
    <submittedName>
        <fullName evidence="2">Uncharacterized protein</fullName>
    </submittedName>
</protein>
<keyword evidence="3" id="KW-1185">Reference proteome</keyword>
<comment type="caution">
    <text evidence="2">The sequence shown here is derived from an EMBL/GenBank/DDBJ whole genome shotgun (WGS) entry which is preliminary data.</text>
</comment>
<name>A0ABN3VND9_9PSEU</name>
<dbReference type="Proteomes" id="UP001500979">
    <property type="component" value="Unassembled WGS sequence"/>
</dbReference>
<accession>A0ABN3VND9</accession>
<evidence type="ECO:0000313" key="2">
    <source>
        <dbReference type="EMBL" id="GAA2814220.1"/>
    </source>
</evidence>